<reference evidence="1" key="1">
    <citation type="submission" date="2019-02" db="EMBL/GenBank/DDBJ databases">
        <authorList>
            <person name="Gruber-Vodicka R. H."/>
            <person name="Seah K. B. B."/>
        </authorList>
    </citation>
    <scope>NUCLEOTIDE SEQUENCE</scope>
    <source>
        <strain evidence="2">BECK_BY7</strain>
        <strain evidence="1">BECK_M7</strain>
    </source>
</reference>
<proteinExistence type="predicted"/>
<dbReference type="EMBL" id="CAADFN010000003">
    <property type="protein sequence ID" value="VFK13478.1"/>
    <property type="molecule type" value="Genomic_DNA"/>
</dbReference>
<gene>
    <name evidence="1" type="ORF">BECKLFY1418B_GA0070995_10241</name>
    <name evidence="2" type="ORF">BECKLFY1418C_GA0070996_100356</name>
</gene>
<evidence type="ECO:0000313" key="1">
    <source>
        <dbReference type="EMBL" id="VFJ91118.1"/>
    </source>
</evidence>
<dbReference type="AlphaFoldDB" id="A0A450UF38"/>
<protein>
    <submittedName>
        <fullName evidence="1">Uncharacterized protein</fullName>
    </submittedName>
</protein>
<organism evidence="1">
    <name type="scientific">Candidatus Kentrum sp. LFY</name>
    <dbReference type="NCBI Taxonomy" id="2126342"/>
    <lineage>
        <taxon>Bacteria</taxon>
        <taxon>Pseudomonadati</taxon>
        <taxon>Pseudomonadota</taxon>
        <taxon>Gammaproteobacteria</taxon>
        <taxon>Candidatus Kentrum</taxon>
    </lineage>
</organism>
<dbReference type="EMBL" id="CAADFF010000024">
    <property type="protein sequence ID" value="VFJ91118.1"/>
    <property type="molecule type" value="Genomic_DNA"/>
</dbReference>
<accession>A0A450UF38</accession>
<evidence type="ECO:0000313" key="2">
    <source>
        <dbReference type="EMBL" id="VFK13478.1"/>
    </source>
</evidence>
<name>A0A450UF38_9GAMM</name>
<sequence>MCLKFAIGSSKVEGVALARLVLEPANWFSIGKVKWVFCRTRLICEDEREINKLSREYDLSRECGENRRFVR</sequence>